<reference evidence="1" key="1">
    <citation type="submission" date="2019-11" db="EMBL/GenBank/DDBJ databases">
        <title>Nori genome reveals adaptations in red seaweeds to the harsh intertidal environment.</title>
        <authorList>
            <person name="Wang D."/>
            <person name="Mao Y."/>
        </authorList>
    </citation>
    <scope>NUCLEOTIDE SEQUENCE</scope>
    <source>
        <tissue evidence="1">Gametophyte</tissue>
    </source>
</reference>
<dbReference type="Proteomes" id="UP000798662">
    <property type="component" value="Chromosome 1"/>
</dbReference>
<protein>
    <submittedName>
        <fullName evidence="1">Uncharacterized protein</fullName>
    </submittedName>
</protein>
<proteinExistence type="predicted"/>
<gene>
    <name evidence="1" type="ORF">I4F81_003341</name>
</gene>
<sequence length="194" mass="19912">MCPSPHTDDRAFIRPSSPAGNHAHLPHHRISSLPPPPPLQPTRPAPFPASSSHPTPSETLAMTTSTTFVAPASTACKSAFTPAASTVSARAPPSVAVVAVKAPAGAAPPVQMVAATPPPSVAHAGRAIAPSARAYAQRGPVTAPVIEKEVNEGDPYLRETMKQYVPPLLTSAFIYGCVALSHVSAAIATVMPPM</sequence>
<organism evidence="1 2">
    <name type="scientific">Pyropia yezoensis</name>
    <name type="common">Susabi-nori</name>
    <name type="synonym">Porphyra yezoensis</name>
    <dbReference type="NCBI Taxonomy" id="2788"/>
    <lineage>
        <taxon>Eukaryota</taxon>
        <taxon>Rhodophyta</taxon>
        <taxon>Bangiophyceae</taxon>
        <taxon>Bangiales</taxon>
        <taxon>Bangiaceae</taxon>
        <taxon>Pyropia</taxon>
    </lineage>
</organism>
<evidence type="ECO:0000313" key="1">
    <source>
        <dbReference type="EMBL" id="KAK1860753.1"/>
    </source>
</evidence>
<comment type="caution">
    <text evidence="1">The sequence shown here is derived from an EMBL/GenBank/DDBJ whole genome shotgun (WGS) entry which is preliminary data.</text>
</comment>
<keyword evidence="2" id="KW-1185">Reference proteome</keyword>
<evidence type="ECO:0000313" key="2">
    <source>
        <dbReference type="Proteomes" id="UP000798662"/>
    </source>
</evidence>
<name>A0ACC3BS38_PYRYE</name>
<accession>A0ACC3BS38</accession>
<dbReference type="EMBL" id="CM020618">
    <property type="protein sequence ID" value="KAK1860753.1"/>
    <property type="molecule type" value="Genomic_DNA"/>
</dbReference>